<dbReference type="AlphaFoldDB" id="A0AA35L978"/>
<keyword evidence="2" id="KW-1185">Reference proteome</keyword>
<dbReference type="Proteomes" id="UP001178461">
    <property type="component" value="Chromosome 14"/>
</dbReference>
<evidence type="ECO:0000313" key="1">
    <source>
        <dbReference type="EMBL" id="CAI5792125.1"/>
    </source>
</evidence>
<dbReference type="EMBL" id="OX395139">
    <property type="protein sequence ID" value="CAI5792125.1"/>
    <property type="molecule type" value="Genomic_DNA"/>
</dbReference>
<organism evidence="1 2">
    <name type="scientific">Podarcis lilfordi</name>
    <name type="common">Lilford's wall lizard</name>
    <dbReference type="NCBI Taxonomy" id="74358"/>
    <lineage>
        <taxon>Eukaryota</taxon>
        <taxon>Metazoa</taxon>
        <taxon>Chordata</taxon>
        <taxon>Craniata</taxon>
        <taxon>Vertebrata</taxon>
        <taxon>Euteleostomi</taxon>
        <taxon>Lepidosauria</taxon>
        <taxon>Squamata</taxon>
        <taxon>Bifurcata</taxon>
        <taxon>Unidentata</taxon>
        <taxon>Episquamata</taxon>
        <taxon>Laterata</taxon>
        <taxon>Lacertibaenia</taxon>
        <taxon>Lacertidae</taxon>
        <taxon>Podarcis</taxon>
    </lineage>
</organism>
<name>A0AA35L978_9SAUR</name>
<sequence length="80" mass="8910">MESDVSPSRCGSSLVKRRQHRRAHAALLGVLANRIFHLWFRGSRSLRDPSKTPTLFEAPQTSCLALLPVAAASRKSQIRN</sequence>
<proteinExistence type="predicted"/>
<reference evidence="1" key="1">
    <citation type="submission" date="2022-12" db="EMBL/GenBank/DDBJ databases">
        <authorList>
            <person name="Alioto T."/>
            <person name="Alioto T."/>
            <person name="Gomez Garrido J."/>
        </authorList>
    </citation>
    <scope>NUCLEOTIDE SEQUENCE</scope>
</reference>
<protein>
    <submittedName>
        <fullName evidence="1">Uncharacterized protein</fullName>
    </submittedName>
</protein>
<gene>
    <name evidence="1" type="ORF">PODLI_1B034521</name>
</gene>
<accession>A0AA35L978</accession>
<evidence type="ECO:0000313" key="2">
    <source>
        <dbReference type="Proteomes" id="UP001178461"/>
    </source>
</evidence>